<sequence length="122" mass="13844">MRAFDECQQVDEQSGRRNDKQGFKRLWQPRVEIEEEGLVIVCGKEVVIGLHQKVLQANFSTIEPLEEVLIYLGKVKRAHAGCRGGAAEQTDLIIGQFLFGEDEHTCALVRIAGIVHEQRHMF</sequence>
<accession>A0A645FCG0</accession>
<proteinExistence type="predicted"/>
<comment type="caution">
    <text evidence="1">The sequence shown here is derived from an EMBL/GenBank/DDBJ whole genome shotgun (WGS) entry which is preliminary data.</text>
</comment>
<evidence type="ECO:0000313" key="1">
    <source>
        <dbReference type="EMBL" id="MPN10254.1"/>
    </source>
</evidence>
<gene>
    <name evidence="1" type="ORF">SDC9_157549</name>
</gene>
<reference evidence="1" key="1">
    <citation type="submission" date="2019-08" db="EMBL/GenBank/DDBJ databases">
        <authorList>
            <person name="Kucharzyk K."/>
            <person name="Murdoch R.W."/>
            <person name="Higgins S."/>
            <person name="Loffler F."/>
        </authorList>
    </citation>
    <scope>NUCLEOTIDE SEQUENCE</scope>
</reference>
<protein>
    <submittedName>
        <fullName evidence="1">Uncharacterized protein</fullName>
    </submittedName>
</protein>
<dbReference type="AlphaFoldDB" id="A0A645FCG0"/>
<name>A0A645FCG0_9ZZZZ</name>
<dbReference type="EMBL" id="VSSQ01056399">
    <property type="protein sequence ID" value="MPN10254.1"/>
    <property type="molecule type" value="Genomic_DNA"/>
</dbReference>
<organism evidence="1">
    <name type="scientific">bioreactor metagenome</name>
    <dbReference type="NCBI Taxonomy" id="1076179"/>
    <lineage>
        <taxon>unclassified sequences</taxon>
        <taxon>metagenomes</taxon>
        <taxon>ecological metagenomes</taxon>
    </lineage>
</organism>